<dbReference type="SUPFAM" id="SSF54556">
    <property type="entry name" value="Chitinase insertion domain"/>
    <property type="match status" value="1"/>
</dbReference>
<dbReference type="EMBL" id="UZAF01007872">
    <property type="protein sequence ID" value="VDO17662.1"/>
    <property type="molecule type" value="Genomic_DNA"/>
</dbReference>
<protein>
    <submittedName>
        <fullName evidence="4">Glyco_hydro_18 domain-containing protein</fullName>
    </submittedName>
</protein>
<gene>
    <name evidence="2" type="ORF">HPLM_LOCUS2941</name>
</gene>
<dbReference type="InterPro" id="IPR001223">
    <property type="entry name" value="Glyco_hydro18_cat"/>
</dbReference>
<keyword evidence="3" id="KW-1185">Reference proteome</keyword>
<dbReference type="Gene3D" id="3.10.50.10">
    <property type="match status" value="1"/>
</dbReference>
<dbReference type="OMA" id="TIWSIEM"/>
<evidence type="ECO:0000313" key="4">
    <source>
        <dbReference type="WBParaSite" id="HPLM_0000294801-mRNA-1"/>
    </source>
</evidence>
<dbReference type="GO" id="GO:0005975">
    <property type="term" value="P:carbohydrate metabolic process"/>
    <property type="evidence" value="ECO:0007669"/>
    <property type="project" value="InterPro"/>
</dbReference>
<evidence type="ECO:0000259" key="1">
    <source>
        <dbReference type="PROSITE" id="PS51910"/>
    </source>
</evidence>
<feature type="domain" description="GH18" evidence="1">
    <location>
        <begin position="1"/>
        <end position="87"/>
    </location>
</feature>
<dbReference type="PANTHER" id="PTHR46073">
    <property type="entry name" value="CHITINASE"/>
    <property type="match status" value="1"/>
</dbReference>
<dbReference type="AlphaFoldDB" id="A0A0N4W072"/>
<accession>A0A0N4W072</accession>
<dbReference type="PROSITE" id="PS51910">
    <property type="entry name" value="GH18_2"/>
    <property type="match status" value="1"/>
</dbReference>
<dbReference type="Gene3D" id="3.20.20.80">
    <property type="entry name" value="Glycosidases"/>
    <property type="match status" value="1"/>
</dbReference>
<reference evidence="2 3" key="2">
    <citation type="submission" date="2018-11" db="EMBL/GenBank/DDBJ databases">
        <authorList>
            <consortium name="Pathogen Informatics"/>
        </authorList>
    </citation>
    <scope>NUCLEOTIDE SEQUENCE [LARGE SCALE GENOMIC DNA]</scope>
    <source>
        <strain evidence="2 3">MHpl1</strain>
    </source>
</reference>
<organism evidence="4">
    <name type="scientific">Haemonchus placei</name>
    <name type="common">Barber's pole worm</name>
    <dbReference type="NCBI Taxonomy" id="6290"/>
    <lineage>
        <taxon>Eukaryota</taxon>
        <taxon>Metazoa</taxon>
        <taxon>Ecdysozoa</taxon>
        <taxon>Nematoda</taxon>
        <taxon>Chromadorea</taxon>
        <taxon>Rhabditida</taxon>
        <taxon>Rhabditina</taxon>
        <taxon>Rhabditomorpha</taxon>
        <taxon>Strongyloidea</taxon>
        <taxon>Trichostrongylidae</taxon>
        <taxon>Haemonchus</taxon>
    </lineage>
</organism>
<dbReference type="Pfam" id="PF00704">
    <property type="entry name" value="Glyco_hydro_18"/>
    <property type="match status" value="1"/>
</dbReference>
<dbReference type="STRING" id="6290.A0A0N4W072"/>
<name>A0A0N4W072_HAEPC</name>
<dbReference type="OrthoDB" id="10063355at2759"/>
<dbReference type="InterPro" id="IPR029070">
    <property type="entry name" value="Chitinase_insertion_sf"/>
</dbReference>
<proteinExistence type="predicted"/>
<reference evidence="4" key="1">
    <citation type="submission" date="2017-02" db="UniProtKB">
        <authorList>
            <consortium name="WormBaseParasite"/>
        </authorList>
    </citation>
    <scope>IDENTIFICATION</scope>
</reference>
<dbReference type="PANTHER" id="PTHR46073:SF4">
    <property type="entry name" value="GH18 DOMAIN-CONTAINING PROTEIN"/>
    <property type="match status" value="1"/>
</dbReference>
<sequence length="87" mass="10139">MGVPFYGRYWHNVGDAVDPNDDMWRTATASDGQTKFEGGDVQWRDLHHRYNISMARFHQGAKSPYIWIPEKKTFVGFENPESLIHKV</sequence>
<dbReference type="Proteomes" id="UP000268014">
    <property type="component" value="Unassembled WGS sequence"/>
</dbReference>
<evidence type="ECO:0000313" key="3">
    <source>
        <dbReference type="Proteomes" id="UP000268014"/>
    </source>
</evidence>
<evidence type="ECO:0000313" key="2">
    <source>
        <dbReference type="EMBL" id="VDO17662.1"/>
    </source>
</evidence>
<dbReference type="WBParaSite" id="HPLM_0000294801-mRNA-1">
    <property type="protein sequence ID" value="HPLM_0000294801-mRNA-1"/>
    <property type="gene ID" value="HPLM_0000294801"/>
</dbReference>